<proteinExistence type="predicted"/>
<name>A0A1L5F444_CLOKL</name>
<feature type="transmembrane region" description="Helical" evidence="1">
    <location>
        <begin position="21"/>
        <end position="40"/>
    </location>
</feature>
<keyword evidence="1" id="KW-1133">Transmembrane helix</keyword>
<reference evidence="2 3" key="1">
    <citation type="submission" date="2016-12" db="EMBL/GenBank/DDBJ databases">
        <title>Complete genome sequence of Clostridium kluyveri JZZ isolated from the pit mud of a Chinese flavor liquor-making factory.</title>
        <authorList>
            <person name="Wang Y."/>
        </authorList>
    </citation>
    <scope>NUCLEOTIDE SEQUENCE [LARGE SCALE GENOMIC DNA]</scope>
    <source>
        <strain evidence="2 3">JZZ</strain>
    </source>
</reference>
<keyword evidence="1" id="KW-0472">Membrane</keyword>
<organism evidence="2 3">
    <name type="scientific">Clostridium kluyveri</name>
    <dbReference type="NCBI Taxonomy" id="1534"/>
    <lineage>
        <taxon>Bacteria</taxon>
        <taxon>Bacillati</taxon>
        <taxon>Bacillota</taxon>
        <taxon>Clostridia</taxon>
        <taxon>Eubacteriales</taxon>
        <taxon>Clostridiaceae</taxon>
        <taxon>Clostridium</taxon>
    </lineage>
</organism>
<feature type="transmembrane region" description="Helical" evidence="1">
    <location>
        <begin position="117"/>
        <end position="141"/>
    </location>
</feature>
<dbReference type="RefSeq" id="WP_073537318.1">
    <property type="nucleotide sequence ID" value="NZ_CP018335.1"/>
</dbReference>
<protein>
    <submittedName>
        <fullName evidence="2">Uncharacterized protein</fullName>
    </submittedName>
</protein>
<feature type="transmembrane region" description="Helical" evidence="1">
    <location>
        <begin position="46"/>
        <end position="64"/>
    </location>
</feature>
<dbReference type="EMBL" id="CP018335">
    <property type="protein sequence ID" value="APM37630.1"/>
    <property type="molecule type" value="Genomic_DNA"/>
</dbReference>
<evidence type="ECO:0000313" key="3">
    <source>
        <dbReference type="Proteomes" id="UP000184604"/>
    </source>
</evidence>
<gene>
    <name evidence="2" type="ORF">BS101_02115</name>
</gene>
<dbReference type="Proteomes" id="UP000184604">
    <property type="component" value="Chromosome"/>
</dbReference>
<feature type="transmembrane region" description="Helical" evidence="1">
    <location>
        <begin position="84"/>
        <end position="105"/>
    </location>
</feature>
<dbReference type="AlphaFoldDB" id="A0A1L5F444"/>
<keyword evidence="1" id="KW-0812">Transmembrane</keyword>
<sequence>MGRKLMEDERIIAQKRKIQSDTCSIVLIVLLMSTVVQQYIFNAPFSQYAVEFVCFLGASIYIVIRNIISGNDLYGTENNDRKLVVVNSLVSGIIICVIAGTSSYIRYSEKFTNGLLLITLIITFICGTFAAFLGFSVMYFLNKRKQKKISEELDKEDDNI</sequence>
<evidence type="ECO:0000313" key="2">
    <source>
        <dbReference type="EMBL" id="APM37630.1"/>
    </source>
</evidence>
<dbReference type="OrthoDB" id="2664524at2"/>
<dbReference type="InterPro" id="IPR046664">
    <property type="entry name" value="DUF6773"/>
</dbReference>
<accession>A0A1L5F444</accession>
<evidence type="ECO:0000256" key="1">
    <source>
        <dbReference type="SAM" id="Phobius"/>
    </source>
</evidence>
<dbReference type="Pfam" id="PF20563">
    <property type="entry name" value="DUF6773"/>
    <property type="match status" value="1"/>
</dbReference>